<dbReference type="Proteomes" id="UP000694843">
    <property type="component" value="Unplaced"/>
</dbReference>
<dbReference type="SUPFAM" id="SSF56436">
    <property type="entry name" value="C-type lectin-like"/>
    <property type="match status" value="1"/>
</dbReference>
<dbReference type="PROSITE" id="PS50041">
    <property type="entry name" value="C_TYPE_LECTIN_2"/>
    <property type="match status" value="1"/>
</dbReference>
<dbReference type="InterPro" id="IPR016187">
    <property type="entry name" value="CTDL_fold"/>
</dbReference>
<reference evidence="4" key="1">
    <citation type="submission" date="2025-08" db="UniProtKB">
        <authorList>
            <consortium name="RefSeq"/>
        </authorList>
    </citation>
    <scope>IDENTIFICATION</scope>
    <source>
        <tissue evidence="4">Whole organism</tissue>
    </source>
</reference>
<proteinExistence type="predicted"/>
<name>A0A8B7PM24_HYAAZ</name>
<evidence type="ECO:0000259" key="2">
    <source>
        <dbReference type="PROSITE" id="PS50041"/>
    </source>
</evidence>
<dbReference type="InterPro" id="IPR016186">
    <property type="entry name" value="C-type_lectin-like/link_sf"/>
</dbReference>
<dbReference type="KEGG" id="hazt:108681878"/>
<feature type="domain" description="C-type lectin" evidence="2">
    <location>
        <begin position="121"/>
        <end position="240"/>
    </location>
</feature>
<keyword evidence="3" id="KW-1185">Reference proteome</keyword>
<keyword evidence="1" id="KW-0732">Signal</keyword>
<gene>
    <name evidence="4" type="primary">LOC108681878</name>
</gene>
<dbReference type="RefSeq" id="XP_018026442.2">
    <property type="nucleotide sequence ID" value="XM_018170953.2"/>
</dbReference>
<organism evidence="3 4">
    <name type="scientific">Hyalella azteca</name>
    <name type="common">Amphipod</name>
    <dbReference type="NCBI Taxonomy" id="294128"/>
    <lineage>
        <taxon>Eukaryota</taxon>
        <taxon>Metazoa</taxon>
        <taxon>Ecdysozoa</taxon>
        <taxon>Arthropoda</taxon>
        <taxon>Crustacea</taxon>
        <taxon>Multicrustacea</taxon>
        <taxon>Malacostraca</taxon>
        <taxon>Eumalacostraca</taxon>
        <taxon>Peracarida</taxon>
        <taxon>Amphipoda</taxon>
        <taxon>Senticaudata</taxon>
        <taxon>Talitrida</taxon>
        <taxon>Talitroidea</taxon>
        <taxon>Hyalellidae</taxon>
        <taxon>Hyalella</taxon>
    </lineage>
</organism>
<accession>A0A8B7PM24</accession>
<dbReference type="AlphaFoldDB" id="A0A8B7PM24"/>
<evidence type="ECO:0000313" key="4">
    <source>
        <dbReference type="RefSeq" id="XP_018026442.2"/>
    </source>
</evidence>
<evidence type="ECO:0000313" key="3">
    <source>
        <dbReference type="Proteomes" id="UP000694843"/>
    </source>
</evidence>
<protein>
    <submittedName>
        <fullName evidence="4">Uncharacterized protein LOC108681878</fullName>
    </submittedName>
</protein>
<feature type="signal peptide" evidence="1">
    <location>
        <begin position="1"/>
        <end position="18"/>
    </location>
</feature>
<dbReference type="OrthoDB" id="6402222at2759"/>
<dbReference type="InterPro" id="IPR001304">
    <property type="entry name" value="C-type_lectin-like"/>
</dbReference>
<dbReference type="GeneID" id="108681878"/>
<evidence type="ECO:0000256" key="1">
    <source>
        <dbReference type="SAM" id="SignalP"/>
    </source>
</evidence>
<dbReference type="CDD" id="cd00037">
    <property type="entry name" value="CLECT"/>
    <property type="match status" value="1"/>
</dbReference>
<dbReference type="Gene3D" id="3.10.100.10">
    <property type="entry name" value="Mannose-Binding Protein A, subunit A"/>
    <property type="match status" value="1"/>
</dbReference>
<feature type="chain" id="PRO_5038054118" evidence="1">
    <location>
        <begin position="19"/>
        <end position="242"/>
    </location>
</feature>
<sequence>MITLLEVAMLAVVKETQGSSTKYTPAPVPVEGILEVGAASKNYSGESAIRCTSRAVQGNISYPAMCMHSSGGYCLLLGSATLFNRTYSSSTDYNCYVPEKNPAFEGQSCPNQFDWVADVGCVVVVKTGMTYDVAQASCPGGSKLVSLTSDNFFNLTDYVYRTAHKPSGSSFGYYHVGLHRYNLVWTWRTGQVMSGVPGTGVWGSIDPNDNTDCAFLVFTSSSPSALFDMPCSTTAWIVCALQ</sequence>